<accession>A0A8B6BZK0</accession>
<feature type="domain" description="C1q" evidence="1">
    <location>
        <begin position="46"/>
        <end position="121"/>
    </location>
</feature>
<dbReference type="InterPro" id="IPR001073">
    <property type="entry name" value="C1q_dom"/>
</dbReference>
<dbReference type="AlphaFoldDB" id="A0A8B6BZK0"/>
<dbReference type="EMBL" id="UYJE01001013">
    <property type="protein sequence ID" value="VDH98351.1"/>
    <property type="molecule type" value="Genomic_DNA"/>
</dbReference>
<dbReference type="Proteomes" id="UP000596742">
    <property type="component" value="Unassembled WGS sequence"/>
</dbReference>
<evidence type="ECO:0000313" key="3">
    <source>
        <dbReference type="Proteomes" id="UP000596742"/>
    </source>
</evidence>
<sequence>MPTVEITIERVAITAHPLSSGSVTRNIMKLSDMQYSVGITNLAAYRNTGKFTCEQEGLYIISASVMSLSSGAEFYIYMNGNIISETYIAQNNNNNEKHTGAVTITQELNQNDKVWLYATGSFYLYGGLQSTLTIVKIK</sequence>
<dbReference type="InterPro" id="IPR008983">
    <property type="entry name" value="Tumour_necrosis_fac-like_dom"/>
</dbReference>
<organism evidence="2 3">
    <name type="scientific">Mytilus galloprovincialis</name>
    <name type="common">Mediterranean mussel</name>
    <dbReference type="NCBI Taxonomy" id="29158"/>
    <lineage>
        <taxon>Eukaryota</taxon>
        <taxon>Metazoa</taxon>
        <taxon>Spiralia</taxon>
        <taxon>Lophotrochozoa</taxon>
        <taxon>Mollusca</taxon>
        <taxon>Bivalvia</taxon>
        <taxon>Autobranchia</taxon>
        <taxon>Pteriomorphia</taxon>
        <taxon>Mytilida</taxon>
        <taxon>Mytiloidea</taxon>
        <taxon>Mytilidae</taxon>
        <taxon>Mytilinae</taxon>
        <taxon>Mytilus</taxon>
    </lineage>
</organism>
<keyword evidence="3" id="KW-1185">Reference proteome</keyword>
<protein>
    <recommendedName>
        <fullName evidence="1">C1q domain-containing protein</fullName>
    </recommendedName>
</protein>
<comment type="caution">
    <text evidence="2">The sequence shown here is derived from an EMBL/GenBank/DDBJ whole genome shotgun (WGS) entry which is preliminary data.</text>
</comment>
<evidence type="ECO:0000259" key="1">
    <source>
        <dbReference type="Pfam" id="PF00386"/>
    </source>
</evidence>
<name>A0A8B6BZK0_MYTGA</name>
<gene>
    <name evidence="2" type="ORF">MGAL_10B032627</name>
</gene>
<proteinExistence type="predicted"/>
<reference evidence="2" key="1">
    <citation type="submission" date="2018-11" db="EMBL/GenBank/DDBJ databases">
        <authorList>
            <person name="Alioto T."/>
            <person name="Alioto T."/>
        </authorList>
    </citation>
    <scope>NUCLEOTIDE SEQUENCE</scope>
</reference>
<dbReference type="Gene3D" id="2.60.120.40">
    <property type="match status" value="1"/>
</dbReference>
<dbReference type="SUPFAM" id="SSF49842">
    <property type="entry name" value="TNF-like"/>
    <property type="match status" value="1"/>
</dbReference>
<dbReference type="Pfam" id="PF00386">
    <property type="entry name" value="C1q"/>
    <property type="match status" value="1"/>
</dbReference>
<evidence type="ECO:0000313" key="2">
    <source>
        <dbReference type="EMBL" id="VDH98351.1"/>
    </source>
</evidence>